<evidence type="ECO:0000256" key="3">
    <source>
        <dbReference type="ARBA" id="ARBA00022723"/>
    </source>
</evidence>
<feature type="binding site" evidence="10">
    <location>
        <begin position="244"/>
        <end position="245"/>
    </location>
    <ligand>
        <name>GMP</name>
        <dbReference type="ChEBI" id="CHEBI:58115"/>
    </ligand>
</feature>
<protein>
    <recommendedName>
        <fullName evidence="1">3'-phosphate/5'-hydroxy nucleic acid ligase</fullName>
        <ecNumber evidence="1">6.5.1.8</ecNumber>
    </recommendedName>
</protein>
<keyword evidence="2" id="KW-0436">Ligase</keyword>
<evidence type="ECO:0000313" key="13">
    <source>
        <dbReference type="Proteomes" id="UP000240739"/>
    </source>
</evidence>
<evidence type="ECO:0000256" key="5">
    <source>
        <dbReference type="ARBA" id="ARBA00022800"/>
    </source>
</evidence>
<evidence type="ECO:0000256" key="1">
    <source>
        <dbReference type="ARBA" id="ARBA00012726"/>
    </source>
</evidence>
<dbReference type="PANTHER" id="PTHR43749:SF2">
    <property type="entry name" value="RNA-SPLICING LIGASE RTCB"/>
    <property type="match status" value="1"/>
</dbReference>
<dbReference type="GO" id="GO:0042245">
    <property type="term" value="P:RNA repair"/>
    <property type="evidence" value="ECO:0007669"/>
    <property type="project" value="UniProtKB-KW"/>
</dbReference>
<dbReference type="AlphaFoldDB" id="A0A2T4UFX5"/>
<dbReference type="Pfam" id="PF01139">
    <property type="entry name" value="RtcB"/>
    <property type="match status" value="2"/>
</dbReference>
<feature type="binding site" evidence="11">
    <location>
        <position position="61"/>
    </location>
    <ligand>
        <name>Mn(2+)</name>
        <dbReference type="ChEBI" id="CHEBI:29035"/>
        <label>1</label>
    </ligand>
</feature>
<feature type="binding site" evidence="10">
    <location>
        <begin position="276"/>
        <end position="279"/>
    </location>
    <ligand>
        <name>GMP</name>
        <dbReference type="ChEBI" id="CHEBI:58115"/>
    </ligand>
</feature>
<dbReference type="GO" id="GO:0170057">
    <property type="term" value="F:RNA ligase (GTP) activity"/>
    <property type="evidence" value="ECO:0007669"/>
    <property type="project" value="UniProtKB-EC"/>
</dbReference>
<organism evidence="12 13">
    <name type="scientific">Paraconexibacter algicola</name>
    <dbReference type="NCBI Taxonomy" id="2133960"/>
    <lineage>
        <taxon>Bacteria</taxon>
        <taxon>Bacillati</taxon>
        <taxon>Actinomycetota</taxon>
        <taxon>Thermoleophilia</taxon>
        <taxon>Solirubrobacterales</taxon>
        <taxon>Paraconexibacteraceae</taxon>
        <taxon>Paraconexibacter</taxon>
    </lineage>
</organism>
<evidence type="ECO:0000313" key="12">
    <source>
        <dbReference type="EMBL" id="PTL56671.1"/>
    </source>
</evidence>
<keyword evidence="4 10" id="KW-0547">Nucleotide-binding</keyword>
<evidence type="ECO:0000256" key="8">
    <source>
        <dbReference type="ARBA" id="ARBA00047746"/>
    </source>
</evidence>
<feature type="binding site" evidence="11">
    <location>
        <position position="157"/>
    </location>
    <ligand>
        <name>Mn(2+)</name>
        <dbReference type="ChEBI" id="CHEBI:29035"/>
        <label>2</label>
    </ligand>
</feature>
<comment type="caution">
    <text evidence="12">The sequence shown here is derived from an EMBL/GenBank/DDBJ whole genome shotgun (WGS) entry which is preliminary data.</text>
</comment>
<feature type="active site" description="GMP-histidine intermediate" evidence="9">
    <location>
        <position position="303"/>
    </location>
</feature>
<evidence type="ECO:0000256" key="2">
    <source>
        <dbReference type="ARBA" id="ARBA00022598"/>
    </source>
</evidence>
<dbReference type="PANTHER" id="PTHR43749">
    <property type="entry name" value="RNA-SPLICING LIGASE RTCB"/>
    <property type="match status" value="1"/>
</dbReference>
<keyword evidence="5" id="KW-0692">RNA repair</keyword>
<dbReference type="InterPro" id="IPR036025">
    <property type="entry name" value="RtcB-like_sf"/>
</dbReference>
<dbReference type="GO" id="GO:0006281">
    <property type="term" value="P:DNA repair"/>
    <property type="evidence" value="ECO:0007669"/>
    <property type="project" value="TreeGrafter"/>
</dbReference>
<keyword evidence="3 11" id="KW-0479">Metal-binding</keyword>
<name>A0A2T4UFX5_9ACTN</name>
<feature type="binding site" evidence="11">
    <location>
        <position position="140"/>
    </location>
    <ligand>
        <name>Mn(2+)</name>
        <dbReference type="ChEBI" id="CHEBI:29035"/>
        <label>1</label>
    </ligand>
</feature>
<comment type="cofactor">
    <cofactor evidence="11">
        <name>Mn(2+)</name>
        <dbReference type="ChEBI" id="CHEBI:29035"/>
    </cofactor>
    <text evidence="11">Binds 2 manganese ions per subunit.</text>
</comment>
<proteinExistence type="predicted"/>
<dbReference type="GO" id="GO:0005525">
    <property type="term" value="F:GTP binding"/>
    <property type="evidence" value="ECO:0007669"/>
    <property type="project" value="UniProtKB-KW"/>
</dbReference>
<dbReference type="GO" id="GO:0006396">
    <property type="term" value="P:RNA processing"/>
    <property type="evidence" value="ECO:0007669"/>
    <property type="project" value="InterPro"/>
</dbReference>
<keyword evidence="13" id="KW-1185">Reference proteome</keyword>
<evidence type="ECO:0000256" key="11">
    <source>
        <dbReference type="PIRSR" id="PIRSR601233-3"/>
    </source>
</evidence>
<dbReference type="SUPFAM" id="SSF103365">
    <property type="entry name" value="Hypothetical protein PH1602"/>
    <property type="match status" value="2"/>
</dbReference>
<dbReference type="InterPro" id="IPR001233">
    <property type="entry name" value="RtcB"/>
</dbReference>
<dbReference type="GO" id="GO:0003909">
    <property type="term" value="F:DNA ligase activity"/>
    <property type="evidence" value="ECO:0007669"/>
    <property type="project" value="TreeGrafter"/>
</dbReference>
<evidence type="ECO:0000256" key="7">
    <source>
        <dbReference type="ARBA" id="ARBA00023211"/>
    </source>
</evidence>
<evidence type="ECO:0000256" key="9">
    <source>
        <dbReference type="PIRSR" id="PIRSR601233-1"/>
    </source>
</evidence>
<dbReference type="Proteomes" id="UP000240739">
    <property type="component" value="Unassembled WGS sequence"/>
</dbReference>
<dbReference type="Gene3D" id="3.90.1860.10">
    <property type="entry name" value="tRNA-splicing ligase RtcB"/>
    <property type="match status" value="2"/>
</dbReference>
<keyword evidence="6 10" id="KW-0342">GTP-binding</keyword>
<dbReference type="InterPro" id="IPR052915">
    <property type="entry name" value="RtcB-like"/>
</dbReference>
<reference evidence="12 13" key="1">
    <citation type="submission" date="2018-03" db="EMBL/GenBank/DDBJ databases">
        <title>Aquarubrobacter algicola gen. nov., sp. nov., a novel actinobacterium isolated from shallow eutrophic lake during the end of cyanobacterial harmful algal blooms.</title>
        <authorList>
            <person name="Chun S.J."/>
        </authorList>
    </citation>
    <scope>NUCLEOTIDE SEQUENCE [LARGE SCALE GENOMIC DNA]</scope>
    <source>
        <strain evidence="12 13">Seoho-28</strain>
    </source>
</reference>
<comment type="catalytic activity">
    <reaction evidence="8">
        <text>a 3'-end 3'-phospho-ribonucleotide-RNA + a 5'-end dephospho-ribonucleoside-RNA + GTP = a ribonucleotidyl-ribonucleotide-RNA + GMP + diphosphate</text>
        <dbReference type="Rhea" id="RHEA:68076"/>
        <dbReference type="Rhea" id="RHEA-COMP:10463"/>
        <dbReference type="Rhea" id="RHEA-COMP:13936"/>
        <dbReference type="Rhea" id="RHEA-COMP:17355"/>
        <dbReference type="ChEBI" id="CHEBI:33019"/>
        <dbReference type="ChEBI" id="CHEBI:37565"/>
        <dbReference type="ChEBI" id="CHEBI:58115"/>
        <dbReference type="ChEBI" id="CHEBI:83062"/>
        <dbReference type="ChEBI" id="CHEBI:138284"/>
        <dbReference type="ChEBI" id="CHEBI:173118"/>
        <dbReference type="EC" id="6.5.1.8"/>
    </reaction>
</comment>
<evidence type="ECO:0000256" key="10">
    <source>
        <dbReference type="PIRSR" id="PIRSR601233-2"/>
    </source>
</evidence>
<dbReference type="GO" id="GO:0030145">
    <property type="term" value="F:manganese ion binding"/>
    <property type="evidence" value="ECO:0007669"/>
    <property type="project" value="TreeGrafter"/>
</dbReference>
<accession>A0A2T4UFX5</accession>
<dbReference type="EMBL" id="PYYB01000002">
    <property type="protein sequence ID" value="PTL56671.1"/>
    <property type="molecule type" value="Genomic_DNA"/>
</dbReference>
<sequence>MRIEVRGDVDARAIEQLRRCAQAGDAVAGVLCADGHVGYSQPIGGAIAYPDHISPSGVGYDIGCGNKAVRTDLLTEDVRADVPRLMDEVAARVSFGMGRKNDEPVDHPVLDQILHADFRPQRKLVHSARNQLGTVGAGNHYVDLFAGDDGHVWVGVHFGSRGFGHKTASGFLSMAQGGRFDERGSDGEMDSPPVLFHVDSEIGQSYIAAMELAGAYAYAGRDVVVDKVLEILGARSLHEVHNHHNYAWREEHHGVDCWVVRKGCTPAFPGQEGFVGASMGEDAVILRGTDAAAGAGLLHSTVHGAGRVMSRTQAAGKVGTRAECNARDCSFWVTWGQFRHERDRAGATNDRFTLCPDHPDGRMSKRRGRIRDGLIDFAAVQADLATKGIELRGGAADEAPDAYKRLDVVLQAHADTVEILHRLTPIGVAMAAADTVDPFKD</sequence>
<feature type="binding site" evidence="10">
    <location>
        <begin position="303"/>
        <end position="306"/>
    </location>
    <ligand>
        <name>GMP</name>
        <dbReference type="ChEBI" id="CHEBI:58115"/>
    </ligand>
</feature>
<keyword evidence="7 11" id="KW-0464">Manganese</keyword>
<gene>
    <name evidence="12" type="ORF">C7Y72_15830</name>
</gene>
<dbReference type="OrthoDB" id="9802323at2"/>
<feature type="binding site" evidence="11">
    <location>
        <position position="244"/>
    </location>
    <ligand>
        <name>Mn(2+)</name>
        <dbReference type="ChEBI" id="CHEBI:29035"/>
        <label>2</label>
    </ligand>
</feature>
<dbReference type="EC" id="6.5.1.8" evidence="1"/>
<evidence type="ECO:0000256" key="4">
    <source>
        <dbReference type="ARBA" id="ARBA00022741"/>
    </source>
</evidence>
<evidence type="ECO:0000256" key="6">
    <source>
        <dbReference type="ARBA" id="ARBA00023134"/>
    </source>
</evidence>